<feature type="active site" evidence="6">
    <location>
        <position position="140"/>
    </location>
</feature>
<dbReference type="NCBIfam" id="NF006870">
    <property type="entry name" value="PRK09364.1"/>
    <property type="match status" value="1"/>
</dbReference>
<evidence type="ECO:0000256" key="3">
    <source>
        <dbReference type="ARBA" id="ARBA00012575"/>
    </source>
</evidence>
<dbReference type="InterPro" id="IPR023045">
    <property type="entry name" value="MoaC"/>
</dbReference>
<evidence type="ECO:0000256" key="6">
    <source>
        <dbReference type="HAMAP-Rule" id="MF_01224"/>
    </source>
</evidence>
<keyword evidence="4 6" id="KW-0501">Molybdenum cofactor biosynthesis</keyword>
<evidence type="ECO:0000313" key="9">
    <source>
        <dbReference type="Proteomes" id="UP000177870"/>
    </source>
</evidence>
<comment type="function">
    <text evidence="6">Catalyzes the conversion of (8S)-3',8-cyclo-7,8-dihydroguanosine 5'-triphosphate to cyclic pyranopterin monophosphate (cPMP).</text>
</comment>
<evidence type="ECO:0000256" key="4">
    <source>
        <dbReference type="ARBA" id="ARBA00023150"/>
    </source>
</evidence>
<feature type="binding site" evidence="6">
    <location>
        <begin position="125"/>
        <end position="126"/>
    </location>
    <ligand>
        <name>substrate</name>
    </ligand>
</feature>
<dbReference type="AlphaFoldDB" id="A0A1D8TLZ3"/>
<dbReference type="InterPro" id="IPR050105">
    <property type="entry name" value="MoCo_biosynth_MoaA/MoaC"/>
</dbReference>
<dbReference type="InterPro" id="IPR047594">
    <property type="entry name" value="MoaC_bact/euk"/>
</dbReference>
<comment type="subunit">
    <text evidence="6">Homohexamer; trimer of dimers.</text>
</comment>
<dbReference type="EC" id="4.6.1.17" evidence="3 6"/>
<evidence type="ECO:0000256" key="1">
    <source>
        <dbReference type="ARBA" id="ARBA00001637"/>
    </source>
</evidence>
<evidence type="ECO:0000256" key="5">
    <source>
        <dbReference type="ARBA" id="ARBA00023239"/>
    </source>
</evidence>
<dbReference type="EMBL" id="CP017599">
    <property type="protein sequence ID" value="AOW98445.1"/>
    <property type="molecule type" value="Genomic_DNA"/>
</dbReference>
<dbReference type="PANTHER" id="PTHR22960">
    <property type="entry name" value="MOLYBDOPTERIN COFACTOR SYNTHESIS PROTEIN A"/>
    <property type="match status" value="1"/>
</dbReference>
<dbReference type="PANTHER" id="PTHR22960:SF29">
    <property type="entry name" value="CYCLIC PYRANOPTERIN MONOPHOSPHATE SYNTHASE"/>
    <property type="match status" value="1"/>
</dbReference>
<evidence type="ECO:0000313" key="8">
    <source>
        <dbReference type="EMBL" id="AOW98445.1"/>
    </source>
</evidence>
<protein>
    <recommendedName>
        <fullName evidence="3 6">Cyclic pyranopterin monophosphate synthase</fullName>
        <ecNumber evidence="3 6">4.6.1.17</ecNumber>
    </recommendedName>
    <alternativeName>
        <fullName evidence="6">Molybdenum cofactor biosynthesis protein C</fullName>
    </alternativeName>
</protein>
<comment type="pathway">
    <text evidence="2 6">Cofactor biosynthesis; molybdopterin biosynthesis.</text>
</comment>
<dbReference type="GO" id="GO:0061799">
    <property type="term" value="F:cyclic pyranopterin monophosphate synthase activity"/>
    <property type="evidence" value="ECO:0007669"/>
    <property type="project" value="UniProtKB-UniRule"/>
</dbReference>
<dbReference type="NCBIfam" id="TIGR00581">
    <property type="entry name" value="moaC"/>
    <property type="match status" value="1"/>
</dbReference>
<dbReference type="KEGG" id="mpro:BJP34_02390"/>
<comment type="catalytic activity">
    <reaction evidence="1 6">
        <text>(8S)-3',8-cyclo-7,8-dihydroguanosine 5'-triphosphate = cyclic pyranopterin phosphate + diphosphate</text>
        <dbReference type="Rhea" id="RHEA:49580"/>
        <dbReference type="ChEBI" id="CHEBI:33019"/>
        <dbReference type="ChEBI" id="CHEBI:59648"/>
        <dbReference type="ChEBI" id="CHEBI:131766"/>
        <dbReference type="EC" id="4.6.1.17"/>
    </reaction>
</comment>
<proteinExistence type="inferred from homology"/>
<dbReference type="SUPFAM" id="SSF55040">
    <property type="entry name" value="Molybdenum cofactor biosynthesis protein C, MoaC"/>
    <property type="match status" value="1"/>
</dbReference>
<feature type="binding site" evidence="6">
    <location>
        <begin position="87"/>
        <end position="89"/>
    </location>
    <ligand>
        <name>substrate</name>
    </ligand>
</feature>
<dbReference type="Gene3D" id="3.30.70.640">
    <property type="entry name" value="Molybdopterin cofactor biosynthesis C (MoaC) domain"/>
    <property type="match status" value="1"/>
</dbReference>
<keyword evidence="5 6" id="KW-0456">Lyase</keyword>
<dbReference type="CDD" id="cd01420">
    <property type="entry name" value="MoaC_PE"/>
    <property type="match status" value="1"/>
</dbReference>
<sequence length="173" mass="18371">MDQKFCNTLVEINRSLSHLDSQGQAQMVDVSGKALTKRQAVAAAQVRMKTATFNTIQSGNAPKGDVLGTARLAGIMAAKQTSQLIPLCHPLPLHKIEVQVEPDSQLPGYQIQASVTTKAETGVEMEALTAVSVAALTLYDMAKALEKSIAIESIRLLSKTGGKSGDYQISGDC</sequence>
<dbReference type="GO" id="GO:0006777">
    <property type="term" value="P:Mo-molybdopterin cofactor biosynthetic process"/>
    <property type="evidence" value="ECO:0007669"/>
    <property type="project" value="UniProtKB-UniRule"/>
</dbReference>
<dbReference type="Pfam" id="PF01967">
    <property type="entry name" value="MoaC"/>
    <property type="match status" value="1"/>
</dbReference>
<feature type="domain" description="Molybdopterin cofactor biosynthesis C (MoaC)" evidence="7">
    <location>
        <begin position="27"/>
        <end position="162"/>
    </location>
</feature>
<dbReference type="InterPro" id="IPR002820">
    <property type="entry name" value="Mopterin_CF_biosynth-C_dom"/>
</dbReference>
<gene>
    <name evidence="6" type="primary">moaC</name>
    <name evidence="8" type="ORF">BJP34_02390</name>
</gene>
<dbReference type="UniPathway" id="UPA00344"/>
<dbReference type="HAMAP" id="MF_01224_B">
    <property type="entry name" value="MoaC_B"/>
    <property type="match status" value="1"/>
</dbReference>
<comment type="similarity">
    <text evidence="6">Belongs to the MoaC family.</text>
</comment>
<dbReference type="InterPro" id="IPR036522">
    <property type="entry name" value="MoaC_sf"/>
</dbReference>
<dbReference type="STRING" id="1458985.BJP34_02390"/>
<accession>A0A1D8TLZ3</accession>
<reference evidence="9" key="1">
    <citation type="submission" date="2016-10" db="EMBL/GenBank/DDBJ databases">
        <title>Comparative genomics uncovers the prolific and rare metabolic potential of the cyanobacterial genus Moorea.</title>
        <authorList>
            <person name="Leao T."/>
            <person name="Castelao G."/>
            <person name="Korobeynikov A."/>
            <person name="Monroe E.A."/>
            <person name="Podell S."/>
            <person name="Glukhov E."/>
            <person name="Allen E."/>
            <person name="Gerwick W.H."/>
            <person name="Gerwick L."/>
        </authorList>
    </citation>
    <scope>NUCLEOTIDE SEQUENCE [LARGE SCALE GENOMIC DNA]</scope>
    <source>
        <strain evidence="9">PAL-8-15-08-1</strain>
    </source>
</reference>
<evidence type="ECO:0000256" key="2">
    <source>
        <dbReference type="ARBA" id="ARBA00005046"/>
    </source>
</evidence>
<evidence type="ECO:0000259" key="7">
    <source>
        <dbReference type="Pfam" id="PF01967"/>
    </source>
</evidence>
<organism evidence="8 9">
    <name type="scientific">Moorena producens PAL-8-15-08-1</name>
    <dbReference type="NCBI Taxonomy" id="1458985"/>
    <lineage>
        <taxon>Bacteria</taxon>
        <taxon>Bacillati</taxon>
        <taxon>Cyanobacteriota</taxon>
        <taxon>Cyanophyceae</taxon>
        <taxon>Coleofasciculales</taxon>
        <taxon>Coleofasciculaceae</taxon>
        <taxon>Moorena</taxon>
    </lineage>
</organism>
<dbReference type="Proteomes" id="UP000177870">
    <property type="component" value="Chromosome"/>
</dbReference>
<name>A0A1D8TLZ3_9CYAN</name>